<dbReference type="PANTHER" id="PTHR43048:SF3">
    <property type="entry name" value="METHYLMALONYL-COA EPIMERASE, MITOCHONDRIAL"/>
    <property type="match status" value="1"/>
</dbReference>
<protein>
    <submittedName>
        <fullName evidence="4">Methylmalonyl-CoA epimerase</fullName>
        <ecNumber evidence="4">5.1.99.1</ecNumber>
    </submittedName>
</protein>
<evidence type="ECO:0000313" key="5">
    <source>
        <dbReference type="Proteomes" id="UP000075683"/>
    </source>
</evidence>
<keyword evidence="4" id="KW-0413">Isomerase</keyword>
<evidence type="ECO:0000313" key="4">
    <source>
        <dbReference type="EMBL" id="KYD20137.1"/>
    </source>
</evidence>
<dbReference type="PANTHER" id="PTHR43048">
    <property type="entry name" value="METHYLMALONYL-COA EPIMERASE"/>
    <property type="match status" value="1"/>
</dbReference>
<organism evidence="4 5">
    <name type="scientific">Caldibacillus debilis</name>
    <dbReference type="NCBI Taxonomy" id="301148"/>
    <lineage>
        <taxon>Bacteria</taxon>
        <taxon>Bacillati</taxon>
        <taxon>Bacillota</taxon>
        <taxon>Bacilli</taxon>
        <taxon>Bacillales</taxon>
        <taxon>Bacillaceae</taxon>
        <taxon>Caldibacillus</taxon>
    </lineage>
</organism>
<evidence type="ECO:0000256" key="2">
    <source>
        <dbReference type="ARBA" id="ARBA00022723"/>
    </source>
</evidence>
<comment type="similarity">
    <text evidence="1">Belongs to the methylmalonyl-CoA epimerase family.</text>
</comment>
<dbReference type="AlphaFoldDB" id="A0A150M6C4"/>
<dbReference type="Pfam" id="PF13669">
    <property type="entry name" value="Glyoxalase_4"/>
    <property type="match status" value="1"/>
</dbReference>
<feature type="domain" description="VOC" evidence="3">
    <location>
        <begin position="36"/>
        <end position="164"/>
    </location>
</feature>
<dbReference type="STRING" id="301148.B4135_1912"/>
<dbReference type="Proteomes" id="UP000075683">
    <property type="component" value="Unassembled WGS sequence"/>
</dbReference>
<dbReference type="InterPro" id="IPR037523">
    <property type="entry name" value="VOC_core"/>
</dbReference>
<gene>
    <name evidence="4" type="ORF">B4135_1912</name>
</gene>
<reference evidence="4 5" key="1">
    <citation type="submission" date="2016-01" db="EMBL/GenBank/DDBJ databases">
        <title>Draft Genome Sequences of Seven Thermophilic Sporeformers Isolated from Foods.</title>
        <authorList>
            <person name="Berendsen E.M."/>
            <person name="Wells-Bennik M.H."/>
            <person name="Krawcyk A.O."/>
            <person name="De Jong A."/>
            <person name="Holsappel S."/>
            <person name="Eijlander R.T."/>
            <person name="Kuipers O.P."/>
        </authorList>
    </citation>
    <scope>NUCLEOTIDE SEQUENCE [LARGE SCALE GENOMIC DNA]</scope>
    <source>
        <strain evidence="4 5">B4135</strain>
    </source>
</reference>
<dbReference type="InterPro" id="IPR017515">
    <property type="entry name" value="MeMalonyl-CoA_epimerase"/>
</dbReference>
<keyword evidence="2" id="KW-0479">Metal-binding</keyword>
<accession>A0A150M6C4</accession>
<dbReference type="SUPFAM" id="SSF54593">
    <property type="entry name" value="Glyoxalase/Bleomycin resistance protein/Dihydroxybiphenyl dioxygenase"/>
    <property type="match status" value="1"/>
</dbReference>
<dbReference type="EMBL" id="LQYT01000036">
    <property type="protein sequence ID" value="KYD20137.1"/>
    <property type="molecule type" value="Genomic_DNA"/>
</dbReference>
<sequence length="167" mass="18583">MKNSRNYYMIKIYFQCENRKFSVQISEQGGAREVKGVDHIGIAVRSLEEALPFYTGVLPFKLVKMETVESEQVRVAFLDAGNCKIELLEPAGEDGPVAKFLEKRGEGIHHVAFETDSIHQTIQQLTERGARMVSAEPKEGASGALVAFIHPKSAGGVLYEVCQKRKK</sequence>
<dbReference type="PATRIC" id="fig|301148.3.peg.2948"/>
<dbReference type="EC" id="5.1.99.1" evidence="4"/>
<dbReference type="NCBIfam" id="TIGR03081">
    <property type="entry name" value="metmalonyl_epim"/>
    <property type="match status" value="1"/>
</dbReference>
<dbReference type="GO" id="GO:0004493">
    <property type="term" value="F:methylmalonyl-CoA epimerase activity"/>
    <property type="evidence" value="ECO:0007669"/>
    <property type="project" value="UniProtKB-EC"/>
</dbReference>
<evidence type="ECO:0000256" key="1">
    <source>
        <dbReference type="ARBA" id="ARBA00009308"/>
    </source>
</evidence>
<dbReference type="InterPro" id="IPR029068">
    <property type="entry name" value="Glyas_Bleomycin-R_OHBP_Dase"/>
</dbReference>
<dbReference type="GO" id="GO:0046872">
    <property type="term" value="F:metal ion binding"/>
    <property type="evidence" value="ECO:0007669"/>
    <property type="project" value="UniProtKB-KW"/>
</dbReference>
<dbReference type="InterPro" id="IPR051785">
    <property type="entry name" value="MMCE/EMCE_epimerase"/>
</dbReference>
<evidence type="ECO:0000259" key="3">
    <source>
        <dbReference type="PROSITE" id="PS51819"/>
    </source>
</evidence>
<dbReference type="PROSITE" id="PS51819">
    <property type="entry name" value="VOC"/>
    <property type="match status" value="1"/>
</dbReference>
<comment type="caution">
    <text evidence="4">The sequence shown here is derived from an EMBL/GenBank/DDBJ whole genome shotgun (WGS) entry which is preliminary data.</text>
</comment>
<dbReference type="CDD" id="cd07249">
    <property type="entry name" value="MMCE"/>
    <property type="match status" value="1"/>
</dbReference>
<dbReference type="GO" id="GO:0046491">
    <property type="term" value="P:L-methylmalonyl-CoA metabolic process"/>
    <property type="evidence" value="ECO:0007669"/>
    <property type="project" value="TreeGrafter"/>
</dbReference>
<name>A0A150M6C4_9BACI</name>
<proteinExistence type="inferred from homology"/>
<dbReference type="Gene3D" id="3.10.180.10">
    <property type="entry name" value="2,3-Dihydroxybiphenyl 1,2-Dioxygenase, domain 1"/>
    <property type="match status" value="1"/>
</dbReference>